<evidence type="ECO:0000256" key="1">
    <source>
        <dbReference type="ARBA" id="ARBA00022553"/>
    </source>
</evidence>
<keyword evidence="7" id="KW-1185">Reference proteome</keyword>
<dbReference type="PRINTS" id="PR00038">
    <property type="entry name" value="HTHLUXR"/>
</dbReference>
<dbReference type="InterPro" id="IPR001789">
    <property type="entry name" value="Sig_transdc_resp-reg_receiver"/>
</dbReference>
<keyword evidence="2" id="KW-0238">DNA-binding</keyword>
<evidence type="ECO:0000259" key="4">
    <source>
        <dbReference type="PROSITE" id="PS50043"/>
    </source>
</evidence>
<dbReference type="RefSeq" id="WP_136077909.1">
    <property type="nucleotide sequence ID" value="NZ_CAAHFG010000001.1"/>
</dbReference>
<reference evidence="6 7" key="1">
    <citation type="submission" date="2019-04" db="EMBL/GenBank/DDBJ databases">
        <authorList>
            <person name="Van Vliet M D."/>
        </authorList>
    </citation>
    <scope>NUCLEOTIDE SEQUENCE [LARGE SCALE GENOMIC DNA]</scope>
    <source>
        <strain evidence="6 7">F1</strain>
    </source>
</reference>
<dbReference type="PROSITE" id="PS50043">
    <property type="entry name" value="HTH_LUXR_2"/>
    <property type="match status" value="1"/>
</dbReference>
<feature type="modified residue" description="4-aspartylphosphate" evidence="3">
    <location>
        <position position="61"/>
    </location>
</feature>
<protein>
    <submittedName>
        <fullName evidence="6">Oxygen regulatory protein NreC</fullName>
    </submittedName>
</protein>
<name>A0A6C2TX78_PONDE</name>
<dbReference type="GO" id="GO:0003677">
    <property type="term" value="F:DNA binding"/>
    <property type="evidence" value="ECO:0007669"/>
    <property type="project" value="UniProtKB-KW"/>
</dbReference>
<dbReference type="InterPro" id="IPR011006">
    <property type="entry name" value="CheY-like_superfamily"/>
</dbReference>
<evidence type="ECO:0000259" key="5">
    <source>
        <dbReference type="PROSITE" id="PS50110"/>
    </source>
</evidence>
<dbReference type="CDD" id="cd17535">
    <property type="entry name" value="REC_NarL-like"/>
    <property type="match status" value="1"/>
</dbReference>
<dbReference type="CDD" id="cd06170">
    <property type="entry name" value="LuxR_C_like"/>
    <property type="match status" value="1"/>
</dbReference>
<dbReference type="GO" id="GO:0006355">
    <property type="term" value="P:regulation of DNA-templated transcription"/>
    <property type="evidence" value="ECO:0007669"/>
    <property type="project" value="InterPro"/>
</dbReference>
<dbReference type="Gene3D" id="3.40.50.2300">
    <property type="match status" value="1"/>
</dbReference>
<dbReference type="InterPro" id="IPR016032">
    <property type="entry name" value="Sig_transdc_resp-reg_C-effctor"/>
</dbReference>
<keyword evidence="1 3" id="KW-0597">Phosphoprotein</keyword>
<accession>A0A6C2TX78</accession>
<dbReference type="InterPro" id="IPR039420">
    <property type="entry name" value="WalR-like"/>
</dbReference>
<gene>
    <name evidence="6" type="primary">nreC_1</name>
    <name evidence="6" type="ORF">PDESU_00770</name>
</gene>
<dbReference type="SUPFAM" id="SSF46894">
    <property type="entry name" value="C-terminal effector domain of the bipartite response regulators"/>
    <property type="match status" value="1"/>
</dbReference>
<feature type="domain" description="Response regulatory" evidence="5">
    <location>
        <begin position="6"/>
        <end position="126"/>
    </location>
</feature>
<organism evidence="6 7">
    <name type="scientific">Pontiella desulfatans</name>
    <dbReference type="NCBI Taxonomy" id="2750659"/>
    <lineage>
        <taxon>Bacteria</taxon>
        <taxon>Pseudomonadati</taxon>
        <taxon>Kiritimatiellota</taxon>
        <taxon>Kiritimatiellia</taxon>
        <taxon>Kiritimatiellales</taxon>
        <taxon>Pontiellaceae</taxon>
        <taxon>Pontiella</taxon>
    </lineage>
</organism>
<dbReference type="SMART" id="SM00448">
    <property type="entry name" value="REC"/>
    <property type="match status" value="1"/>
</dbReference>
<dbReference type="Pfam" id="PF00072">
    <property type="entry name" value="Response_reg"/>
    <property type="match status" value="1"/>
</dbReference>
<evidence type="ECO:0000256" key="3">
    <source>
        <dbReference type="PROSITE-ProRule" id="PRU00169"/>
    </source>
</evidence>
<dbReference type="PANTHER" id="PTHR43214:SF43">
    <property type="entry name" value="TWO-COMPONENT RESPONSE REGULATOR"/>
    <property type="match status" value="1"/>
</dbReference>
<dbReference type="Proteomes" id="UP000366872">
    <property type="component" value="Unassembled WGS sequence"/>
</dbReference>
<dbReference type="Pfam" id="PF00196">
    <property type="entry name" value="GerE"/>
    <property type="match status" value="1"/>
</dbReference>
<dbReference type="InterPro" id="IPR058245">
    <property type="entry name" value="NreC/VraR/RcsB-like_REC"/>
</dbReference>
<sequence length="221" mass="24215">MNRKIKIMLVEDNPEYRRVIEIALKRDDGLELVNQSGTAERALRSLQDMSTRNVPDLILLDLNLPGMSGLEALPHFAKAVPDSSIIVLTQSDNEADVLKAISLGAKGYLLKSATVQQIKDGIKTVVEGGSSLSPAVACFILNKLKTKLSQNQKGDLLSERELETLKLLGDGLQKKEIADQLGISTFTVATHIRHIYEKLEVPNAPAAVNRAHRLGLFPKDD</sequence>
<dbReference type="GO" id="GO:0000160">
    <property type="term" value="P:phosphorelay signal transduction system"/>
    <property type="evidence" value="ECO:0007669"/>
    <property type="project" value="InterPro"/>
</dbReference>
<dbReference type="SUPFAM" id="SSF52172">
    <property type="entry name" value="CheY-like"/>
    <property type="match status" value="1"/>
</dbReference>
<dbReference type="EMBL" id="CAAHFG010000001">
    <property type="protein sequence ID" value="VGO12219.1"/>
    <property type="molecule type" value="Genomic_DNA"/>
</dbReference>
<proteinExistence type="predicted"/>
<dbReference type="PROSITE" id="PS50110">
    <property type="entry name" value="RESPONSE_REGULATORY"/>
    <property type="match status" value="1"/>
</dbReference>
<dbReference type="SMART" id="SM00421">
    <property type="entry name" value="HTH_LUXR"/>
    <property type="match status" value="1"/>
</dbReference>
<dbReference type="PANTHER" id="PTHR43214">
    <property type="entry name" value="TWO-COMPONENT RESPONSE REGULATOR"/>
    <property type="match status" value="1"/>
</dbReference>
<evidence type="ECO:0000313" key="7">
    <source>
        <dbReference type="Proteomes" id="UP000366872"/>
    </source>
</evidence>
<dbReference type="InterPro" id="IPR000792">
    <property type="entry name" value="Tscrpt_reg_LuxR_C"/>
</dbReference>
<evidence type="ECO:0000313" key="6">
    <source>
        <dbReference type="EMBL" id="VGO12219.1"/>
    </source>
</evidence>
<dbReference type="AlphaFoldDB" id="A0A6C2TX78"/>
<evidence type="ECO:0000256" key="2">
    <source>
        <dbReference type="ARBA" id="ARBA00023125"/>
    </source>
</evidence>
<feature type="domain" description="HTH luxR-type" evidence="4">
    <location>
        <begin position="150"/>
        <end position="215"/>
    </location>
</feature>